<keyword evidence="11" id="KW-1185">Reference proteome</keyword>
<organism evidence="10 11">
    <name type="scientific">Rattus norvegicus</name>
    <name type="common">Rat</name>
    <dbReference type="NCBI Taxonomy" id="10116"/>
    <lineage>
        <taxon>Eukaryota</taxon>
        <taxon>Metazoa</taxon>
        <taxon>Chordata</taxon>
        <taxon>Craniata</taxon>
        <taxon>Vertebrata</taxon>
        <taxon>Euteleostomi</taxon>
        <taxon>Mammalia</taxon>
        <taxon>Eutheria</taxon>
        <taxon>Euarchontoglires</taxon>
        <taxon>Glires</taxon>
        <taxon>Rodentia</taxon>
        <taxon>Myomorpha</taxon>
        <taxon>Muroidea</taxon>
        <taxon>Muridae</taxon>
        <taxon>Murinae</taxon>
        <taxon>Rattus</taxon>
    </lineage>
</organism>
<dbReference type="Pfam" id="PF00089">
    <property type="entry name" value="Trypsin"/>
    <property type="match status" value="1"/>
</dbReference>
<keyword evidence="3" id="KW-0732">Signal</keyword>
<evidence type="ECO:0000256" key="3">
    <source>
        <dbReference type="ARBA" id="ARBA00022729"/>
    </source>
</evidence>
<dbReference type="CDD" id="cd00190">
    <property type="entry name" value="Tryp_SPc"/>
    <property type="match status" value="1"/>
</dbReference>
<evidence type="ECO:0000259" key="8">
    <source>
        <dbReference type="PROSITE" id="PS01180"/>
    </source>
</evidence>
<keyword evidence="12" id="KW-1267">Proteomics identification</keyword>
<keyword evidence="2" id="KW-0768">Sushi</keyword>
<keyword evidence="4" id="KW-0391">Immunity</keyword>
<dbReference type="InterPro" id="IPR009003">
    <property type="entry name" value="Peptidase_S1_PA"/>
</dbReference>
<evidence type="ECO:0000256" key="1">
    <source>
        <dbReference type="ARBA" id="ARBA00022588"/>
    </source>
</evidence>
<dbReference type="InterPro" id="IPR033116">
    <property type="entry name" value="TRYPSIN_SER"/>
</dbReference>
<dbReference type="Proteomes" id="UP000002494">
    <property type="component" value="Chromosome 4"/>
</dbReference>
<reference evidence="10" key="2">
    <citation type="submission" date="2025-08" db="UniProtKB">
        <authorList>
            <consortium name="Ensembl"/>
        </authorList>
    </citation>
    <scope>IDENTIFICATION</scope>
    <source>
        <strain evidence="10">Brown Norway</strain>
    </source>
</reference>
<dbReference type="PROSITE" id="PS01180">
    <property type="entry name" value="CUB"/>
    <property type="match status" value="1"/>
</dbReference>
<proteinExistence type="evidence at protein level"/>
<dbReference type="SUPFAM" id="SSF49854">
    <property type="entry name" value="Spermadhesin, CUB domain"/>
    <property type="match status" value="1"/>
</dbReference>
<dbReference type="PRINTS" id="PR00722">
    <property type="entry name" value="CHYMOTRYPSIN"/>
</dbReference>
<name>A0ABK0LSI7_RAT</name>
<evidence type="ECO:0000259" key="9">
    <source>
        <dbReference type="PROSITE" id="PS50240"/>
    </source>
</evidence>
<protein>
    <submittedName>
        <fullName evidence="10">Complement C1r subcomponent like</fullName>
    </submittedName>
</protein>
<dbReference type="SUPFAM" id="SSF50494">
    <property type="entry name" value="Trypsin-like serine proteases"/>
    <property type="match status" value="1"/>
</dbReference>
<dbReference type="InterPro" id="IPR043504">
    <property type="entry name" value="Peptidase_S1_PA_chymotrypsin"/>
</dbReference>
<dbReference type="InterPro" id="IPR001314">
    <property type="entry name" value="Peptidase_S1A"/>
</dbReference>
<dbReference type="PROSITE" id="PS50240">
    <property type="entry name" value="TRYPSIN_DOM"/>
    <property type="match status" value="1"/>
</dbReference>
<evidence type="ECO:0000256" key="7">
    <source>
        <dbReference type="PROSITE-ProRule" id="PRU00059"/>
    </source>
</evidence>
<dbReference type="PANTHER" id="PTHR24255:SF26">
    <property type="entry name" value="COMPLEMENT C1R SUBCOMPONENT-LIKE PROTEIN"/>
    <property type="match status" value="1"/>
</dbReference>
<dbReference type="InterPro" id="IPR001254">
    <property type="entry name" value="Trypsin_dom"/>
</dbReference>
<evidence type="ECO:0000313" key="10">
    <source>
        <dbReference type="Ensembl" id="ENSRNOP00000105171.1"/>
    </source>
</evidence>
<dbReference type="PANTHER" id="PTHR24255">
    <property type="entry name" value="COMPLEMENT COMPONENT 1, S SUBCOMPONENT-RELATED"/>
    <property type="match status" value="1"/>
</dbReference>
<evidence type="ECO:0007829" key="12">
    <source>
        <dbReference type="PeptideAtlas" id="A0ABK0LSI7"/>
    </source>
</evidence>
<reference evidence="10" key="3">
    <citation type="submission" date="2025-09" db="UniProtKB">
        <authorList>
            <consortium name="Ensembl"/>
        </authorList>
    </citation>
    <scope>IDENTIFICATION</scope>
    <source>
        <strain evidence="10">Brown Norway</strain>
    </source>
</reference>
<dbReference type="SMART" id="SM00020">
    <property type="entry name" value="Tryp_SPc"/>
    <property type="match status" value="1"/>
</dbReference>
<dbReference type="Gene3D" id="2.40.10.10">
    <property type="entry name" value="Trypsin-like serine proteases"/>
    <property type="match status" value="2"/>
</dbReference>
<sequence length="452" mass="50124">MSGSRGLVPELENNLWSSPNTSCVGKMCWLLLWGILHTCPTQASVLLAQQFPQQLTSPGYPEPYIKGQESHADIEAPEGFAVRLIFQDFDLEPSPGCEGDSVTISTRGTDATRLCGQQGSSLGSPPNQMEFVSSGRSLRLTFRAHSSKNKVTHLHKGFLALYQAIGTLSCPSSRKWKDRQRGEEVPECVPVCGRPVVPIAENPNTFGSSRAKPGNFPWQAFTSIYGRGGGALLGDRWILTAAHTIFPKDSIYLRKNKTVNVFLGHTDVDELLKLGNHPVRRVVVHPDYRQEESHNFDGDIALLELEHRVPLGPSLLPVCLPDNETLYHSGLWGYISGFGVEMGWLTTKLKYSKLPVAPREACEAWLRQRQRTEVFSDNMFCVGEEMQVNSVCQGDSGSVYVVWDDRALRWVATGIVSWGVGCGKGYGFYTKVLSYVDWIKGVIECKDRCPEA</sequence>
<evidence type="ECO:0000256" key="6">
    <source>
        <dbReference type="ARBA" id="ARBA00023180"/>
    </source>
</evidence>
<dbReference type="CDD" id="cd00041">
    <property type="entry name" value="CUB"/>
    <property type="match status" value="1"/>
</dbReference>
<feature type="domain" description="Peptidase S1" evidence="9">
    <location>
        <begin position="205"/>
        <end position="444"/>
    </location>
</feature>
<evidence type="ECO:0000256" key="5">
    <source>
        <dbReference type="ARBA" id="ARBA00023157"/>
    </source>
</evidence>
<dbReference type="InterPro" id="IPR035914">
    <property type="entry name" value="Sperma_CUB_dom_sf"/>
</dbReference>
<keyword evidence="6" id="KW-0325">Glycoprotein</keyword>
<dbReference type="InterPro" id="IPR000859">
    <property type="entry name" value="CUB_dom"/>
</dbReference>
<accession>A0ABK0LSI7</accession>
<dbReference type="PROSITE" id="PS00135">
    <property type="entry name" value="TRYPSIN_SER"/>
    <property type="match status" value="1"/>
</dbReference>
<keyword evidence="5" id="KW-1015">Disulfide bond</keyword>
<dbReference type="Gene3D" id="2.60.120.290">
    <property type="entry name" value="Spermadhesin, CUB domain"/>
    <property type="match status" value="1"/>
</dbReference>
<dbReference type="Ensembl" id="ENSRNOT00000134549.1">
    <property type="protein sequence ID" value="ENSRNOP00000105171.1"/>
    <property type="gene ID" value="ENSRNOG00000011718.8"/>
</dbReference>
<comment type="caution">
    <text evidence="7">Lacks conserved residue(s) required for the propagation of feature annotation.</text>
</comment>
<evidence type="ECO:0000256" key="2">
    <source>
        <dbReference type="ARBA" id="ARBA00022659"/>
    </source>
</evidence>
<evidence type="ECO:0000313" key="11">
    <source>
        <dbReference type="Proteomes" id="UP000002494"/>
    </source>
</evidence>
<evidence type="ECO:0000256" key="4">
    <source>
        <dbReference type="ARBA" id="ARBA00022859"/>
    </source>
</evidence>
<keyword evidence="1" id="KW-0399">Innate immunity</keyword>
<dbReference type="SMART" id="SM00042">
    <property type="entry name" value="CUB"/>
    <property type="match status" value="1"/>
</dbReference>
<dbReference type="Pfam" id="PF00431">
    <property type="entry name" value="CUB"/>
    <property type="match status" value="1"/>
</dbReference>
<dbReference type="GeneTree" id="ENSGT00940000162495"/>
<gene>
    <name evidence="10" type="primary">C1rl</name>
</gene>
<reference evidence="10" key="1">
    <citation type="submission" date="2024-01" db="EMBL/GenBank/DDBJ databases">
        <title>GRCr8: a new rat reference genome assembly contstructed from accurate long reads and long range scaffolding.</title>
        <authorList>
            <person name="Doris P.A."/>
            <person name="Kalbfleisch T."/>
            <person name="Li K."/>
            <person name="Howe K."/>
            <person name="Wood J."/>
        </authorList>
    </citation>
    <scope>NUCLEOTIDE SEQUENCE [LARGE SCALE GENOMIC DNA]</scope>
    <source>
        <strain evidence="10">Brown Norway</strain>
    </source>
</reference>
<feature type="domain" description="CUB" evidence="8">
    <location>
        <begin position="39"/>
        <end position="165"/>
    </location>
</feature>
<dbReference type="RGD" id="1302936">
    <property type="gene designation" value="C1rl"/>
</dbReference>